<dbReference type="InterPro" id="IPR036259">
    <property type="entry name" value="MFS_trans_sf"/>
</dbReference>
<dbReference type="GO" id="GO:0005743">
    <property type="term" value="C:mitochondrial inner membrane"/>
    <property type="evidence" value="ECO:0007669"/>
    <property type="project" value="UniProtKB-SubCell"/>
</dbReference>
<dbReference type="InterPro" id="IPR011701">
    <property type="entry name" value="MFS"/>
</dbReference>
<reference evidence="13" key="1">
    <citation type="submission" date="2020-09" db="EMBL/GenBank/DDBJ databases">
        <title>Comparative genome analyses of four rice-infecting Rhizoctonia solani isolates reveal extensive enrichment of homogalacturonan modification genes.</title>
        <authorList>
            <person name="Lee D.-Y."/>
            <person name="Jeon J."/>
            <person name="Kim K.-T."/>
            <person name="Cheong K."/>
            <person name="Song H."/>
            <person name="Choi G."/>
            <person name="Ko J."/>
            <person name="Opiyo S.O."/>
            <person name="Zuo S."/>
            <person name="Madhav S."/>
            <person name="Lee Y.-H."/>
            <person name="Wang G.-L."/>
        </authorList>
    </citation>
    <scope>NUCLEOTIDE SEQUENCE</scope>
    <source>
        <strain evidence="13">AG1-IA YN-7</strain>
    </source>
</reference>
<feature type="transmembrane region" description="Helical" evidence="11">
    <location>
        <begin position="418"/>
        <end position="437"/>
    </location>
</feature>
<keyword evidence="8" id="KW-0496">Mitochondrion</keyword>
<keyword evidence="7 11" id="KW-1133">Transmembrane helix</keyword>
<dbReference type="InterPro" id="IPR001349">
    <property type="entry name" value="Cyt_c_oxidase_su6a"/>
</dbReference>
<keyword evidence="4 11" id="KW-0812">Transmembrane</keyword>
<comment type="similarity">
    <text evidence="10">Belongs to the major facilitator superfamily. Allantoate permease family.</text>
</comment>
<dbReference type="Pfam" id="PF02046">
    <property type="entry name" value="COX6A"/>
    <property type="match status" value="1"/>
</dbReference>
<feature type="domain" description="Major facilitator superfamily (MFS) profile" evidence="12">
    <location>
        <begin position="178"/>
        <end position="571"/>
    </location>
</feature>
<dbReference type="FunFam" id="1.20.1250.20:FF:000065">
    <property type="entry name" value="Putative MFS pantothenate transporter"/>
    <property type="match status" value="1"/>
</dbReference>
<dbReference type="AlphaFoldDB" id="A0A8H7LJ11"/>
<protein>
    <submittedName>
        <fullName evidence="13">Major Facilitator Superfamily</fullName>
    </submittedName>
</protein>
<name>A0A8H7LJ11_9AGAM</name>
<comment type="subcellular location">
    <subcellularLocation>
        <location evidence="1">Membrane</location>
        <topology evidence="1">Multi-pass membrane protein</topology>
    </subcellularLocation>
    <subcellularLocation>
        <location evidence="2">Mitochondrion inner membrane</location>
    </subcellularLocation>
</comment>
<feature type="transmembrane region" description="Helical" evidence="11">
    <location>
        <begin position="498"/>
        <end position="514"/>
    </location>
</feature>
<dbReference type="GO" id="GO:0098717">
    <property type="term" value="P:pantothenate import across plasma membrane"/>
    <property type="evidence" value="ECO:0007669"/>
    <property type="project" value="TreeGrafter"/>
</dbReference>
<evidence type="ECO:0000256" key="10">
    <source>
        <dbReference type="ARBA" id="ARBA00037968"/>
    </source>
</evidence>
<comment type="caution">
    <text evidence="13">The sequence shown here is derived from an EMBL/GenBank/DDBJ whole genome shotgun (WGS) entry which is preliminary data.</text>
</comment>
<dbReference type="Proteomes" id="UP000650582">
    <property type="component" value="Unassembled WGS sequence"/>
</dbReference>
<evidence type="ECO:0000256" key="6">
    <source>
        <dbReference type="ARBA" id="ARBA00022946"/>
    </source>
</evidence>
<dbReference type="InterPro" id="IPR020846">
    <property type="entry name" value="MFS_dom"/>
</dbReference>
<dbReference type="InterPro" id="IPR036418">
    <property type="entry name" value="Cyt_c_oxidase_su6a_sf"/>
</dbReference>
<evidence type="ECO:0000256" key="1">
    <source>
        <dbReference type="ARBA" id="ARBA00004141"/>
    </source>
</evidence>
<dbReference type="Gene3D" id="1.20.1250.20">
    <property type="entry name" value="MFS general substrate transporter like domains"/>
    <property type="match status" value="1"/>
</dbReference>
<evidence type="ECO:0000256" key="3">
    <source>
        <dbReference type="ARBA" id="ARBA00022448"/>
    </source>
</evidence>
<evidence type="ECO:0000256" key="8">
    <source>
        <dbReference type="ARBA" id="ARBA00023128"/>
    </source>
</evidence>
<evidence type="ECO:0000256" key="9">
    <source>
        <dbReference type="ARBA" id="ARBA00023136"/>
    </source>
</evidence>
<feature type="transmembrane region" description="Helical" evidence="11">
    <location>
        <begin position="304"/>
        <end position="326"/>
    </location>
</feature>
<dbReference type="SUPFAM" id="SSF103473">
    <property type="entry name" value="MFS general substrate transporter"/>
    <property type="match status" value="1"/>
</dbReference>
<dbReference type="PANTHER" id="PTHR43791">
    <property type="entry name" value="PERMEASE-RELATED"/>
    <property type="match status" value="1"/>
</dbReference>
<dbReference type="Gene3D" id="4.10.95.10">
    <property type="entry name" value="Cytochrome c oxidase, subunit VIa"/>
    <property type="match status" value="1"/>
</dbReference>
<sequence length="571" mass="63596">MRPNHSAPSLTMSFARSLAVARVARRSYSTAAEGGDYFAQKAALKAHAAETTELWRKISLYVCAPIILVGAVYVKRAEDAHHAHLHEHGRTEVPAYQYLNIRNRPFPWGMNSLFWNPEASNSYHTITYEISNSGPNHLSGLHLDTTMPVLSALKSIILGASPETRAERKLLTKIDTFVLSFLCLVYWSNYLNRSNLQFAYVSGMKESIGLEGNDYTLATTVFYVGYTVGQIPHSFAIQYLPARIWFPLMGATWGMLSCVLSTIKTPGQLYAIRFIQALAESSTFSGAHWLLGSWYKDSELGKRSALFACFAQIGSLFSGFMQGAIYTSLHKKLGKEGWQWTFIIGQPPLHTSPWPTHSHSTTDGLIALLIALYGLIIFPNTPQTTSAFYLSPEEKQLARTRLTPRPQAKFTKREVKKIFAGWRYWMFSALFVVTSQLEAARNRYGTNGIVSIWLTTDHIAGPPKNSYYALGLIAVAIATTILAGLATDRWGHRWRVNLFMGVILLISAIMLLVWDIPLGAKDLGGCGYAGQGTNFAWYVPLIHNHACADFVAAGQMKLRGLISNGLLYYIR</sequence>
<feature type="transmembrane region" description="Helical" evidence="11">
    <location>
        <begin position="244"/>
        <end position="263"/>
    </location>
</feature>
<organism evidence="13 14">
    <name type="scientific">Rhizoctonia solani</name>
    <dbReference type="NCBI Taxonomy" id="456999"/>
    <lineage>
        <taxon>Eukaryota</taxon>
        <taxon>Fungi</taxon>
        <taxon>Dikarya</taxon>
        <taxon>Basidiomycota</taxon>
        <taxon>Agaricomycotina</taxon>
        <taxon>Agaricomycetes</taxon>
        <taxon>Cantharellales</taxon>
        <taxon>Ceratobasidiaceae</taxon>
        <taxon>Rhizoctonia</taxon>
    </lineage>
</organism>
<evidence type="ECO:0000256" key="7">
    <source>
        <dbReference type="ARBA" id="ARBA00022989"/>
    </source>
</evidence>
<dbReference type="EMBL" id="JACYCC010000037">
    <property type="protein sequence ID" value="KAF8679483.1"/>
    <property type="molecule type" value="Genomic_DNA"/>
</dbReference>
<keyword evidence="3" id="KW-0813">Transport</keyword>
<dbReference type="Pfam" id="PF07690">
    <property type="entry name" value="MFS_1"/>
    <property type="match status" value="1"/>
</dbReference>
<keyword evidence="9 11" id="KW-0472">Membrane</keyword>
<dbReference type="GO" id="GO:0005886">
    <property type="term" value="C:plasma membrane"/>
    <property type="evidence" value="ECO:0007669"/>
    <property type="project" value="TreeGrafter"/>
</dbReference>
<gene>
    <name evidence="13" type="ORF">RHS04_04893</name>
</gene>
<evidence type="ECO:0000256" key="4">
    <source>
        <dbReference type="ARBA" id="ARBA00022692"/>
    </source>
</evidence>
<evidence type="ECO:0000256" key="5">
    <source>
        <dbReference type="ARBA" id="ARBA00022792"/>
    </source>
</evidence>
<evidence type="ECO:0000259" key="12">
    <source>
        <dbReference type="PROSITE" id="PS50850"/>
    </source>
</evidence>
<accession>A0A8H7LJ11</accession>
<evidence type="ECO:0000313" key="13">
    <source>
        <dbReference type="EMBL" id="KAF8679483.1"/>
    </source>
</evidence>
<dbReference type="PANTHER" id="PTHR43791:SF4">
    <property type="entry name" value="PANTOTHENATE TRANSPORTER FEN2"/>
    <property type="match status" value="1"/>
</dbReference>
<evidence type="ECO:0000313" key="14">
    <source>
        <dbReference type="Proteomes" id="UP000650582"/>
    </source>
</evidence>
<keyword evidence="5" id="KW-0999">Mitochondrion inner membrane</keyword>
<evidence type="ECO:0000256" key="11">
    <source>
        <dbReference type="SAM" id="Phobius"/>
    </source>
</evidence>
<proteinExistence type="inferred from homology"/>
<feature type="transmembrane region" description="Helical" evidence="11">
    <location>
        <begin position="467"/>
        <end position="486"/>
    </location>
</feature>
<dbReference type="GO" id="GO:0015233">
    <property type="term" value="F:pantothenate transmembrane transporter activity"/>
    <property type="evidence" value="ECO:0007669"/>
    <property type="project" value="TreeGrafter"/>
</dbReference>
<evidence type="ECO:0000256" key="2">
    <source>
        <dbReference type="ARBA" id="ARBA00004273"/>
    </source>
</evidence>
<dbReference type="PROSITE" id="PS50850">
    <property type="entry name" value="MFS"/>
    <property type="match status" value="1"/>
</dbReference>
<dbReference type="SUPFAM" id="SSF81411">
    <property type="entry name" value="Mitochondrial cytochrome c oxidase subunit VIa"/>
    <property type="match status" value="1"/>
</dbReference>
<keyword evidence="6" id="KW-0809">Transit peptide</keyword>